<proteinExistence type="predicted"/>
<evidence type="ECO:0000313" key="1">
    <source>
        <dbReference type="EMBL" id="KAJ4446472.1"/>
    </source>
</evidence>
<protein>
    <submittedName>
        <fullName evidence="1">Uncharacterized protein</fullName>
    </submittedName>
</protein>
<sequence length="208" mass="24097">MDPCSHDVGPLRRKRGQGRPRLRWSDMFTREAGKQWSRTAKNRVLWKELGKVIITPLYDGKLRVVSVQMLYSDLYAPYCIGRCFRTHADRTASTETLCLLRQQPHAQTNTRRSTLVMGDRAKCFAKNAYNDIVYRYFYSYLHPYERYEMCSSRMKNVQAIIEASAGTTFTKQARSTNPDDDGKFSEFNLDFNSSAAFSRVKPDNFSDP</sequence>
<gene>
    <name evidence="1" type="ORF">ANN_13168</name>
</gene>
<dbReference type="EMBL" id="JAJSOF020000009">
    <property type="protein sequence ID" value="KAJ4446472.1"/>
    <property type="molecule type" value="Genomic_DNA"/>
</dbReference>
<accession>A0ABQ8TJ23</accession>
<dbReference type="Proteomes" id="UP001148838">
    <property type="component" value="Unassembled WGS sequence"/>
</dbReference>
<name>A0ABQ8TJ23_PERAM</name>
<keyword evidence="2" id="KW-1185">Reference proteome</keyword>
<comment type="caution">
    <text evidence="1">The sequence shown here is derived from an EMBL/GenBank/DDBJ whole genome shotgun (WGS) entry which is preliminary data.</text>
</comment>
<evidence type="ECO:0000313" key="2">
    <source>
        <dbReference type="Proteomes" id="UP001148838"/>
    </source>
</evidence>
<reference evidence="1 2" key="1">
    <citation type="journal article" date="2022" name="Allergy">
        <title>Genome assembly and annotation of Periplaneta americana reveal a comprehensive cockroach allergen profile.</title>
        <authorList>
            <person name="Wang L."/>
            <person name="Xiong Q."/>
            <person name="Saelim N."/>
            <person name="Wang L."/>
            <person name="Nong W."/>
            <person name="Wan A.T."/>
            <person name="Shi M."/>
            <person name="Liu X."/>
            <person name="Cao Q."/>
            <person name="Hui J.H.L."/>
            <person name="Sookrung N."/>
            <person name="Leung T.F."/>
            <person name="Tungtrongchitr A."/>
            <person name="Tsui S.K.W."/>
        </authorList>
    </citation>
    <scope>NUCLEOTIDE SEQUENCE [LARGE SCALE GENOMIC DNA]</scope>
    <source>
        <strain evidence="1">PWHHKU_190912</strain>
    </source>
</reference>
<organism evidence="1 2">
    <name type="scientific">Periplaneta americana</name>
    <name type="common">American cockroach</name>
    <name type="synonym">Blatta americana</name>
    <dbReference type="NCBI Taxonomy" id="6978"/>
    <lineage>
        <taxon>Eukaryota</taxon>
        <taxon>Metazoa</taxon>
        <taxon>Ecdysozoa</taxon>
        <taxon>Arthropoda</taxon>
        <taxon>Hexapoda</taxon>
        <taxon>Insecta</taxon>
        <taxon>Pterygota</taxon>
        <taxon>Neoptera</taxon>
        <taxon>Polyneoptera</taxon>
        <taxon>Dictyoptera</taxon>
        <taxon>Blattodea</taxon>
        <taxon>Blattoidea</taxon>
        <taxon>Blattidae</taxon>
        <taxon>Blattinae</taxon>
        <taxon>Periplaneta</taxon>
    </lineage>
</organism>